<comment type="caution">
    <text evidence="10">The sequence shown here is derived from an EMBL/GenBank/DDBJ whole genome shotgun (WGS) entry which is preliminary data.</text>
</comment>
<feature type="transmembrane region" description="Helical" evidence="8">
    <location>
        <begin position="360"/>
        <end position="384"/>
    </location>
</feature>
<keyword evidence="7" id="KW-0325">Glycoprotein</keyword>
<accession>A0A232FJA8</accession>
<evidence type="ECO:0000256" key="1">
    <source>
        <dbReference type="ARBA" id="ARBA00004651"/>
    </source>
</evidence>
<proteinExistence type="predicted"/>
<keyword evidence="6" id="KW-0675">Receptor</keyword>
<reference evidence="10 11" key="1">
    <citation type="journal article" date="2017" name="Curr. Biol.">
        <title>The Evolution of Venom by Co-option of Single-Copy Genes.</title>
        <authorList>
            <person name="Martinson E.O."/>
            <person name="Mrinalini"/>
            <person name="Kelkar Y.D."/>
            <person name="Chang C.H."/>
            <person name="Werren J.H."/>
        </authorList>
    </citation>
    <scope>NUCLEOTIDE SEQUENCE [LARGE SCALE GENOMIC DNA]</scope>
    <source>
        <strain evidence="10 11">Alberta</strain>
        <tissue evidence="10">Whole body</tissue>
    </source>
</reference>
<evidence type="ECO:0000256" key="8">
    <source>
        <dbReference type="SAM" id="Phobius"/>
    </source>
</evidence>
<name>A0A232FJA8_9HYME</name>
<feature type="transmembrane region" description="Helical" evidence="8">
    <location>
        <begin position="416"/>
        <end position="435"/>
    </location>
</feature>
<keyword evidence="2" id="KW-1003">Cell membrane</keyword>
<dbReference type="AlphaFoldDB" id="A0A232FJA8"/>
<dbReference type="InterPro" id="IPR052192">
    <property type="entry name" value="Insect_Ionotropic_Sensory_Rcpt"/>
</dbReference>
<evidence type="ECO:0000256" key="9">
    <source>
        <dbReference type="SAM" id="SignalP"/>
    </source>
</evidence>
<comment type="subcellular location">
    <subcellularLocation>
        <location evidence="1">Cell membrane</location>
        <topology evidence="1">Multi-pass membrane protein</topology>
    </subcellularLocation>
</comment>
<dbReference type="Proteomes" id="UP000215335">
    <property type="component" value="Unassembled WGS sequence"/>
</dbReference>
<keyword evidence="4 8" id="KW-1133">Transmembrane helix</keyword>
<organism evidence="10 11">
    <name type="scientific">Trichomalopsis sarcophagae</name>
    <dbReference type="NCBI Taxonomy" id="543379"/>
    <lineage>
        <taxon>Eukaryota</taxon>
        <taxon>Metazoa</taxon>
        <taxon>Ecdysozoa</taxon>
        <taxon>Arthropoda</taxon>
        <taxon>Hexapoda</taxon>
        <taxon>Insecta</taxon>
        <taxon>Pterygota</taxon>
        <taxon>Neoptera</taxon>
        <taxon>Endopterygota</taxon>
        <taxon>Hymenoptera</taxon>
        <taxon>Apocrita</taxon>
        <taxon>Proctotrupomorpha</taxon>
        <taxon>Chalcidoidea</taxon>
        <taxon>Pteromalidae</taxon>
        <taxon>Pteromalinae</taxon>
        <taxon>Trichomalopsis</taxon>
    </lineage>
</organism>
<dbReference type="PANTHER" id="PTHR42643:SF30">
    <property type="entry name" value="IONOTROPIC RECEPTOR 40A-RELATED"/>
    <property type="match status" value="1"/>
</dbReference>
<evidence type="ECO:0000256" key="5">
    <source>
        <dbReference type="ARBA" id="ARBA00023136"/>
    </source>
</evidence>
<evidence type="ECO:0000256" key="4">
    <source>
        <dbReference type="ARBA" id="ARBA00022989"/>
    </source>
</evidence>
<feature type="transmembrane region" description="Helical" evidence="8">
    <location>
        <begin position="595"/>
        <end position="618"/>
    </location>
</feature>
<feature type="signal peptide" evidence="9">
    <location>
        <begin position="1"/>
        <end position="22"/>
    </location>
</feature>
<evidence type="ECO:0000256" key="6">
    <source>
        <dbReference type="ARBA" id="ARBA00023170"/>
    </source>
</evidence>
<dbReference type="EMBL" id="NNAY01000116">
    <property type="protein sequence ID" value="OXU30821.1"/>
    <property type="molecule type" value="Genomic_DNA"/>
</dbReference>
<dbReference type="OrthoDB" id="7679028at2759"/>
<keyword evidence="9" id="KW-0732">Signal</keyword>
<evidence type="ECO:0000313" key="10">
    <source>
        <dbReference type="EMBL" id="OXU30821.1"/>
    </source>
</evidence>
<evidence type="ECO:0000256" key="2">
    <source>
        <dbReference type="ARBA" id="ARBA00022475"/>
    </source>
</evidence>
<evidence type="ECO:0000256" key="3">
    <source>
        <dbReference type="ARBA" id="ARBA00022692"/>
    </source>
</evidence>
<evidence type="ECO:0000313" key="11">
    <source>
        <dbReference type="Proteomes" id="UP000215335"/>
    </source>
</evidence>
<keyword evidence="3 8" id="KW-0812">Transmembrane</keyword>
<evidence type="ECO:0008006" key="12">
    <source>
        <dbReference type="Google" id="ProtNLM"/>
    </source>
</evidence>
<gene>
    <name evidence="10" type="ORF">TSAR_006313</name>
</gene>
<protein>
    <recommendedName>
        <fullName evidence="12">Ionotropic glutamate receptor C-terminal domain-containing protein</fullName>
    </recommendedName>
</protein>
<sequence>MMRCLSPVLIASLLTNLYSTKGNKYSLKKHFGTTTPENDESTVMSTVFNHCFPNQREPIIQISNKRDEYIAKLSKTNVVSLLGLKISDTMDKYLEEKKVYKLSTSDPLFLSHPAKKFLVVGFDSNTLPLALHKLRNSVWRNEEEGHYVIENIQAHDSCKSAYMHLKLVWEFGILSAVFICRDLNYNILVYSFNPFTNQTHGIWKTSRSYKQENGHSFTIFENPFNISDSSWLCKIFSSNKVSDVAGFPINIIGFPIPNINPYEENAELLKIRGMAGEFMDIILIKLNATPNLTVADPTARGIIDENGVPSGTQKDVLRGKYDMQMNSELQRGLWHNEINILIYSGICYVAKKEFIQVQKYFFTIFSLNVWLVLGVMWAMIIMIFKSMLKKSYTAICFEMLRTVTGVGMSYMPTSRLRQLIFINFIFLSMTANFFFQGKLSALQTAPEYSIDLEEPMDLIRLNYTLYGEDQYQQHMYGTVFASFFKPINSTKQCIELLEKRPKIACAIDCWSKGFNVPNSNLMYVMEDDNYRKPFVVMVRDGFSLHKEIRRIYSSMFSSGITDYQKQKINHRMRLTQKPAGWTKGDEYMIPFYKKYLAFTFLQYGYLLSGTVFLLELITDWIDKYVTRVIIVLSWAHVMPRFDLL</sequence>
<keyword evidence="5 8" id="KW-0472">Membrane</keyword>
<dbReference type="STRING" id="543379.A0A232FJA8"/>
<keyword evidence="11" id="KW-1185">Reference proteome</keyword>
<dbReference type="GO" id="GO:0005886">
    <property type="term" value="C:plasma membrane"/>
    <property type="evidence" value="ECO:0007669"/>
    <property type="project" value="UniProtKB-SubCell"/>
</dbReference>
<evidence type="ECO:0000256" key="7">
    <source>
        <dbReference type="ARBA" id="ARBA00023180"/>
    </source>
</evidence>
<feature type="chain" id="PRO_5013257655" description="Ionotropic glutamate receptor C-terminal domain-containing protein" evidence="9">
    <location>
        <begin position="23"/>
        <end position="644"/>
    </location>
</feature>
<dbReference type="PANTHER" id="PTHR42643">
    <property type="entry name" value="IONOTROPIC RECEPTOR 20A-RELATED"/>
    <property type="match status" value="1"/>
</dbReference>